<proteinExistence type="predicted"/>
<dbReference type="SUPFAM" id="SSF50630">
    <property type="entry name" value="Acid proteases"/>
    <property type="match status" value="1"/>
</dbReference>
<evidence type="ECO:0000256" key="4">
    <source>
        <dbReference type="ARBA" id="ARBA00022759"/>
    </source>
</evidence>
<dbReference type="SUPFAM" id="SSF47353">
    <property type="entry name" value="Retrovirus capsid dimerization domain-like"/>
    <property type="match status" value="1"/>
</dbReference>
<name>A0A1A8Q114_9TELE</name>
<organism evidence="10">
    <name type="scientific">Nothobranchius rachovii</name>
    <name type="common">bluefin notho</name>
    <dbReference type="NCBI Taxonomy" id="451742"/>
    <lineage>
        <taxon>Eukaryota</taxon>
        <taxon>Metazoa</taxon>
        <taxon>Chordata</taxon>
        <taxon>Craniata</taxon>
        <taxon>Vertebrata</taxon>
        <taxon>Euteleostomi</taxon>
        <taxon>Actinopterygii</taxon>
        <taxon>Neopterygii</taxon>
        <taxon>Teleostei</taxon>
        <taxon>Neoteleostei</taxon>
        <taxon>Acanthomorphata</taxon>
        <taxon>Ovalentaria</taxon>
        <taxon>Atherinomorphae</taxon>
        <taxon>Cyprinodontiformes</taxon>
        <taxon>Nothobranchiidae</taxon>
        <taxon>Nothobranchius</taxon>
    </lineage>
</organism>
<keyword evidence="6" id="KW-0695">RNA-directed DNA polymerase</keyword>
<keyword evidence="7" id="KW-0863">Zinc-finger</keyword>
<evidence type="ECO:0000313" key="10">
    <source>
        <dbReference type="EMBL" id="SBR87186.1"/>
    </source>
</evidence>
<dbReference type="InterPro" id="IPR038269">
    <property type="entry name" value="SCAN_sf"/>
</dbReference>
<reference evidence="10" key="1">
    <citation type="submission" date="2016-05" db="EMBL/GenBank/DDBJ databases">
        <authorList>
            <person name="Lavstsen T."/>
            <person name="Jespersen J.S."/>
        </authorList>
    </citation>
    <scope>NUCLEOTIDE SEQUENCE</scope>
    <source>
        <tissue evidence="10">Brain</tissue>
    </source>
</reference>
<evidence type="ECO:0000256" key="5">
    <source>
        <dbReference type="ARBA" id="ARBA00022801"/>
    </source>
</evidence>
<dbReference type="Gene3D" id="4.10.60.10">
    <property type="entry name" value="Zinc finger, CCHC-type"/>
    <property type="match status" value="1"/>
</dbReference>
<evidence type="ECO:0000256" key="6">
    <source>
        <dbReference type="ARBA" id="ARBA00022918"/>
    </source>
</evidence>
<dbReference type="Pfam" id="PF17917">
    <property type="entry name" value="RT_RNaseH"/>
    <property type="match status" value="1"/>
</dbReference>
<protein>
    <recommendedName>
        <fullName evidence="9">CCHC-type domain-containing protein</fullName>
    </recommendedName>
</protein>
<dbReference type="EMBL" id="HAEH01009453">
    <property type="protein sequence ID" value="SBR87186.1"/>
    <property type="molecule type" value="Transcribed_RNA"/>
</dbReference>
<keyword evidence="1" id="KW-0808">Transferase</keyword>
<dbReference type="GO" id="GO:0008270">
    <property type="term" value="F:zinc ion binding"/>
    <property type="evidence" value="ECO:0007669"/>
    <property type="project" value="UniProtKB-KW"/>
</dbReference>
<dbReference type="PANTHER" id="PTHR46888:SF13">
    <property type="entry name" value="RIBONUCLEASE H"/>
    <property type="match status" value="1"/>
</dbReference>
<evidence type="ECO:0000256" key="3">
    <source>
        <dbReference type="ARBA" id="ARBA00022722"/>
    </source>
</evidence>
<dbReference type="Pfam" id="PF02023">
    <property type="entry name" value="SCAN"/>
    <property type="match status" value="1"/>
</dbReference>
<evidence type="ECO:0000259" key="9">
    <source>
        <dbReference type="PROSITE" id="PS50158"/>
    </source>
</evidence>
<evidence type="ECO:0000256" key="1">
    <source>
        <dbReference type="ARBA" id="ARBA00022679"/>
    </source>
</evidence>
<dbReference type="AlphaFoldDB" id="A0A1A8Q114"/>
<keyword evidence="5" id="KW-0378">Hydrolase</keyword>
<feature type="compositionally biased region" description="Pro residues" evidence="8">
    <location>
        <begin position="182"/>
        <end position="193"/>
    </location>
</feature>
<dbReference type="InterPro" id="IPR041373">
    <property type="entry name" value="RT_RNaseH"/>
</dbReference>
<feature type="compositionally biased region" description="Low complexity" evidence="8">
    <location>
        <begin position="86"/>
        <end position="100"/>
    </location>
</feature>
<dbReference type="InterPro" id="IPR043502">
    <property type="entry name" value="DNA/RNA_pol_sf"/>
</dbReference>
<sequence>MSSFDVQAFVEAPSRRLLESCRKADLQQVATHFSLLVPKQLTKDALRQFVLDFLVAQEILPPVSRPPSPLVTTEEERMEKPEQACSSESSSPQPSPSSSPLTGARLKLRLARLHIEAEERALERKLRHEIELKRLDADIRLQELELTLQSRKRDPATVRTVQPAEDSDAAISPPLGDVRPQPETPLTPTSSPPPFDISKCLTLLPPFRETEVDGYFLAFERMAAILRWPRDVWPLLLTCKLTGKALQVVSALSLTDSANYDTVKSTVLHAYELVPEAYRQRFRSETPRDNQSYVEYAHNKSVLFEKWCVASQVTSLAELKELILLEEFKRHVPERLVHYLNEQKVTSFSEAALLADQFSLTHRVKETRSEPVRGVKPPPKLRPATESSECFYCHKRGHVIRDCYALKQKNRRNGNSPRKTRPEVALCSLNPCAGINVTKPNPCYKPFLSEGRVSLPGSATDEKVVILRDTGASQTLIKKNVLPFSEMSRAGYSVILQGIEMRTVTAEVHQINLCCSLVSGVLAVAVVDDLPMKGVDLILGNDAAGGLVVPVPELVTEPEVQESTDSLPACVLTRAQAKRDPDITLQGSVLSKLFSDSGKPPDSAVCVSPQVTPENFPMPCDALVEAQNSDKTLKPIRSLACGDSEYASGSTTLLCFILALLLLLSAHIPNCWTSGCNLAFLALRDLLCCAPVLTAPDLSRPFKLEVDASDAGAGAVLLQEDTDGLDHPICYFSRKFNPAQRNYSTIEKETLALIWSLQHFSVYVGNSAFTTIVFTDHNPLVFLHRMYNHNQRLMRWALLLQEFNLDIRHKKGTENLMADALSRSFTLEAPL</sequence>
<evidence type="ECO:0000256" key="8">
    <source>
        <dbReference type="SAM" id="MobiDB-lite"/>
    </source>
</evidence>
<dbReference type="InterPro" id="IPR021109">
    <property type="entry name" value="Peptidase_aspartic_dom_sf"/>
</dbReference>
<dbReference type="CDD" id="cd09274">
    <property type="entry name" value="RNase_HI_RT_Ty3"/>
    <property type="match status" value="1"/>
</dbReference>
<keyword evidence="7" id="KW-0479">Metal-binding</keyword>
<feature type="region of interest" description="Disordered" evidence="8">
    <location>
        <begin position="64"/>
        <end position="102"/>
    </location>
</feature>
<dbReference type="PROSITE" id="PS50158">
    <property type="entry name" value="ZF_CCHC"/>
    <property type="match status" value="1"/>
</dbReference>
<feature type="domain" description="CCHC-type" evidence="9">
    <location>
        <begin position="390"/>
        <end position="403"/>
    </location>
</feature>
<dbReference type="GO" id="GO:0003676">
    <property type="term" value="F:nucleic acid binding"/>
    <property type="evidence" value="ECO:0007669"/>
    <property type="project" value="InterPro"/>
</dbReference>
<dbReference type="InterPro" id="IPR003309">
    <property type="entry name" value="SCAN_dom"/>
</dbReference>
<dbReference type="Gene3D" id="3.10.20.370">
    <property type="match status" value="1"/>
</dbReference>
<dbReference type="FunFam" id="3.10.20.370:FF:000001">
    <property type="entry name" value="Retrovirus-related Pol polyprotein from transposon 17.6-like protein"/>
    <property type="match status" value="1"/>
</dbReference>
<evidence type="ECO:0000256" key="2">
    <source>
        <dbReference type="ARBA" id="ARBA00022695"/>
    </source>
</evidence>
<feature type="region of interest" description="Disordered" evidence="8">
    <location>
        <begin position="153"/>
        <end position="193"/>
    </location>
</feature>
<dbReference type="InterPro" id="IPR036875">
    <property type="entry name" value="Znf_CCHC_sf"/>
</dbReference>
<dbReference type="GO" id="GO:0004519">
    <property type="term" value="F:endonuclease activity"/>
    <property type="evidence" value="ECO:0007669"/>
    <property type="project" value="UniProtKB-KW"/>
</dbReference>
<dbReference type="SUPFAM" id="SSF57756">
    <property type="entry name" value="Retrovirus zinc finger-like domains"/>
    <property type="match status" value="1"/>
</dbReference>
<dbReference type="Gene3D" id="1.10.4020.10">
    <property type="entry name" value="DNA breaking-rejoining enzymes"/>
    <property type="match status" value="1"/>
</dbReference>
<dbReference type="SUPFAM" id="SSF56672">
    <property type="entry name" value="DNA/RNA polymerases"/>
    <property type="match status" value="1"/>
</dbReference>
<accession>A0A1A8Q114</accession>
<keyword evidence="4" id="KW-0255">Endonuclease</keyword>
<keyword evidence="7" id="KW-0862">Zinc</keyword>
<dbReference type="GO" id="GO:0003964">
    <property type="term" value="F:RNA-directed DNA polymerase activity"/>
    <property type="evidence" value="ECO:0007669"/>
    <property type="project" value="UniProtKB-KW"/>
</dbReference>
<keyword evidence="2" id="KW-0548">Nucleotidyltransferase</keyword>
<keyword evidence="3" id="KW-0540">Nuclease</keyword>
<gene>
    <name evidence="10" type="primary">Nfu_g_1_024924</name>
</gene>
<evidence type="ECO:0000256" key="7">
    <source>
        <dbReference type="PROSITE-ProRule" id="PRU00047"/>
    </source>
</evidence>
<dbReference type="PANTHER" id="PTHR46888">
    <property type="entry name" value="ZINC KNUCKLE DOMAINCONTAINING PROTEIN-RELATED"/>
    <property type="match status" value="1"/>
</dbReference>
<dbReference type="GO" id="GO:0016787">
    <property type="term" value="F:hydrolase activity"/>
    <property type="evidence" value="ECO:0007669"/>
    <property type="project" value="UniProtKB-KW"/>
</dbReference>
<reference evidence="10" key="2">
    <citation type="submission" date="2016-06" db="EMBL/GenBank/DDBJ databases">
        <title>The genome of a short-lived fish provides insights into sex chromosome evolution and the genetic control of aging.</title>
        <authorList>
            <person name="Reichwald K."/>
            <person name="Felder M."/>
            <person name="Petzold A."/>
            <person name="Koch P."/>
            <person name="Groth M."/>
            <person name="Platzer M."/>
        </authorList>
    </citation>
    <scope>NUCLEOTIDE SEQUENCE</scope>
    <source>
        <tissue evidence="10">Brain</tissue>
    </source>
</reference>
<dbReference type="InterPro" id="IPR001878">
    <property type="entry name" value="Znf_CCHC"/>
</dbReference>